<evidence type="ECO:0000313" key="2">
    <source>
        <dbReference type="EMBL" id="OJH48414.1"/>
    </source>
</evidence>
<dbReference type="OrthoDB" id="30861at2157"/>
<evidence type="ECO:0000313" key="6">
    <source>
        <dbReference type="Proteomes" id="UP000193969"/>
    </source>
</evidence>
<proteinExistence type="predicted"/>
<accession>A0A1L9C1I9</accession>
<dbReference type="Proteomes" id="UP000185713">
    <property type="component" value="Unassembled WGS sequence"/>
</dbReference>
<reference evidence="2 5" key="1">
    <citation type="submission" date="2014-12" db="EMBL/GenBank/DDBJ databases">
        <title>The genome sequence of Methanohalophilus portucalensis strain FDF1.</title>
        <authorList>
            <person name="Lai M.-C."/>
            <person name="Lai S.-J."/>
        </authorList>
    </citation>
    <scope>NUCLEOTIDE SEQUENCE [LARGE SCALE GENOMIC DNA]</scope>
    <source>
        <strain evidence="2 5">FDF-1</strain>
    </source>
</reference>
<dbReference type="EMBL" id="JWTK01000009">
    <property type="protein sequence ID" value="OJH48414.1"/>
    <property type="molecule type" value="Genomic_DNA"/>
</dbReference>
<sequence>MDAIIGFKEMTVSSKGQIVIPKNLRNSTFPEGSHAAIVAYSDHIEIRPLSYVLEKLECALTSEPSFAKEWDTPEEDQAWDNLLEHALENEQTET</sequence>
<dbReference type="AlphaFoldDB" id="A0A1L9C1I9"/>
<keyword evidence="3" id="KW-0238">DNA-binding</keyword>
<evidence type="ECO:0000259" key="1">
    <source>
        <dbReference type="PROSITE" id="PS51740"/>
    </source>
</evidence>
<dbReference type="PROSITE" id="PS51740">
    <property type="entry name" value="SPOVT_ABRB"/>
    <property type="match status" value="1"/>
</dbReference>
<evidence type="ECO:0000313" key="5">
    <source>
        <dbReference type="Proteomes" id="UP000185713"/>
    </source>
</evidence>
<dbReference type="InterPro" id="IPR007159">
    <property type="entry name" value="SpoVT-AbrB_dom"/>
</dbReference>
<dbReference type="EMBL" id="RJJH01000016">
    <property type="protein sequence ID" value="RNI08568.1"/>
    <property type="molecule type" value="Genomic_DNA"/>
</dbReference>
<reference evidence="4" key="3">
    <citation type="submission" date="2017-04" db="EMBL/GenBank/DDBJ databases">
        <authorList>
            <person name="Afonso C.L."/>
            <person name="Miller P.J."/>
            <person name="Scott M.A."/>
            <person name="Spackman E."/>
            <person name="Goraichik I."/>
            <person name="Dimitrov K.M."/>
            <person name="Suarez D.L."/>
            <person name="Swayne D.E."/>
        </authorList>
    </citation>
    <scope>NUCLEOTIDE SEQUENCE [LARGE SCALE GENOMIC DNA]</scope>
    <source>
        <strain evidence="4">FDF-1</strain>
    </source>
</reference>
<protein>
    <submittedName>
        <fullName evidence="3">AbrB/MazE/SpoVT family DNA-binding domain-containing protein</fullName>
    </submittedName>
</protein>
<dbReference type="GO" id="GO:0003677">
    <property type="term" value="F:DNA binding"/>
    <property type="evidence" value="ECO:0007669"/>
    <property type="project" value="UniProtKB-KW"/>
</dbReference>
<dbReference type="Proteomes" id="UP000193969">
    <property type="component" value="Unassembled WGS sequence"/>
</dbReference>
<evidence type="ECO:0000313" key="3">
    <source>
        <dbReference type="EMBL" id="RNI08568.1"/>
    </source>
</evidence>
<name>A0A1L9C1I9_9EURY</name>
<dbReference type="Proteomes" id="UP000278252">
    <property type="component" value="Unassembled WGS sequence"/>
</dbReference>
<keyword evidence="6" id="KW-1185">Reference proteome</keyword>
<gene>
    <name evidence="3" type="ORF">EFE41_10385</name>
    <name evidence="2" type="ORF">MPF_2017</name>
    <name evidence="4" type="ORF">SAMN06264941_2110</name>
</gene>
<dbReference type="SUPFAM" id="SSF89447">
    <property type="entry name" value="AbrB/MazE/MraZ-like"/>
    <property type="match status" value="1"/>
</dbReference>
<dbReference type="InterPro" id="IPR037914">
    <property type="entry name" value="SpoVT-AbrB_sf"/>
</dbReference>
<evidence type="ECO:0000313" key="4">
    <source>
        <dbReference type="EMBL" id="SMH44799.1"/>
    </source>
</evidence>
<dbReference type="RefSeq" id="WP_072361839.1">
    <property type="nucleotide sequence ID" value="NZ_FXBN01000005.1"/>
</dbReference>
<feature type="domain" description="SpoVT-AbrB" evidence="1">
    <location>
        <begin position="7"/>
        <end position="51"/>
    </location>
</feature>
<organism evidence="2 5">
    <name type="scientific">Methanohalophilus portucalensis FDF-1</name>
    <dbReference type="NCBI Taxonomy" id="523843"/>
    <lineage>
        <taxon>Archaea</taxon>
        <taxon>Methanobacteriati</taxon>
        <taxon>Methanobacteriota</taxon>
        <taxon>Stenosarchaea group</taxon>
        <taxon>Methanomicrobia</taxon>
        <taxon>Methanosarcinales</taxon>
        <taxon>Methanosarcinaceae</taxon>
        <taxon>Methanohalophilus</taxon>
    </lineage>
</organism>
<reference evidence="6" key="2">
    <citation type="submission" date="2017-04" db="EMBL/GenBank/DDBJ databases">
        <authorList>
            <person name="Varghese N."/>
            <person name="Submissions S."/>
        </authorList>
    </citation>
    <scope>NUCLEOTIDE SEQUENCE [LARGE SCALE GENOMIC DNA]</scope>
    <source>
        <strain evidence="6">FDF-1</strain>
    </source>
</reference>
<reference evidence="3 7" key="4">
    <citation type="submission" date="2018-10" db="EMBL/GenBank/DDBJ databases">
        <title>Cultivation of a novel Methanohalophilus strain from Kebrit Deep of the Red Sea and a genomic comparison of members of the genus Methanohalophilus.</title>
        <authorList>
            <person name="Guan Y."/>
            <person name="Ngugi D.K."/>
            <person name="Stingl U."/>
        </authorList>
    </citation>
    <scope>NUCLEOTIDE SEQUENCE [LARGE SCALE GENOMIC DNA]</scope>
    <source>
        <strain evidence="3 7">DSM 7471</strain>
    </source>
</reference>
<evidence type="ECO:0000313" key="7">
    <source>
        <dbReference type="Proteomes" id="UP000278252"/>
    </source>
</evidence>
<dbReference type="EMBL" id="FXBN01000005">
    <property type="protein sequence ID" value="SMH44799.1"/>
    <property type="molecule type" value="Genomic_DNA"/>
</dbReference>